<proteinExistence type="predicted"/>
<dbReference type="InterPro" id="IPR036380">
    <property type="entry name" value="Isochorismatase-like_sf"/>
</dbReference>
<gene>
    <name evidence="3" type="ORF">ACH47X_01650</name>
</gene>
<dbReference type="Gene3D" id="3.40.50.850">
    <property type="entry name" value="Isochorismatase-like"/>
    <property type="match status" value="1"/>
</dbReference>
<evidence type="ECO:0000259" key="2">
    <source>
        <dbReference type="Pfam" id="PF00857"/>
    </source>
</evidence>
<accession>A0ABW7XDL4</accession>
<evidence type="ECO:0000256" key="1">
    <source>
        <dbReference type="ARBA" id="ARBA00022801"/>
    </source>
</evidence>
<feature type="domain" description="Isochorismatase-like" evidence="2">
    <location>
        <begin position="21"/>
        <end position="193"/>
    </location>
</feature>
<reference evidence="3 4" key="1">
    <citation type="submission" date="2024-10" db="EMBL/GenBank/DDBJ databases">
        <title>The Natural Products Discovery Center: Release of the First 8490 Sequenced Strains for Exploring Actinobacteria Biosynthetic Diversity.</title>
        <authorList>
            <person name="Kalkreuter E."/>
            <person name="Kautsar S.A."/>
            <person name="Yang D."/>
            <person name="Bader C.D."/>
            <person name="Teijaro C.N."/>
            <person name="Fluegel L."/>
            <person name="Davis C.M."/>
            <person name="Simpson J.R."/>
            <person name="Lauterbach L."/>
            <person name="Steele A.D."/>
            <person name="Gui C."/>
            <person name="Meng S."/>
            <person name="Li G."/>
            <person name="Viehrig K."/>
            <person name="Ye F."/>
            <person name="Su P."/>
            <person name="Kiefer A.F."/>
            <person name="Nichols A."/>
            <person name="Cepeda A.J."/>
            <person name="Yan W."/>
            <person name="Fan B."/>
            <person name="Jiang Y."/>
            <person name="Adhikari A."/>
            <person name="Zheng C.-J."/>
            <person name="Schuster L."/>
            <person name="Cowan T.M."/>
            <person name="Smanski M.J."/>
            <person name="Chevrette M.G."/>
            <person name="De Carvalho L.P.S."/>
            <person name="Shen B."/>
        </authorList>
    </citation>
    <scope>NUCLEOTIDE SEQUENCE [LARGE SCALE GENOMIC DNA]</scope>
    <source>
        <strain evidence="3 4">NPDC019481</strain>
    </source>
</reference>
<dbReference type="InterPro" id="IPR000868">
    <property type="entry name" value="Isochorismatase-like_dom"/>
</dbReference>
<organism evidence="3 4">
    <name type="scientific">Promicromonospora kroppenstedtii</name>
    <dbReference type="NCBI Taxonomy" id="440482"/>
    <lineage>
        <taxon>Bacteria</taxon>
        <taxon>Bacillati</taxon>
        <taxon>Actinomycetota</taxon>
        <taxon>Actinomycetes</taxon>
        <taxon>Micrococcales</taxon>
        <taxon>Promicromonosporaceae</taxon>
        <taxon>Promicromonospora</taxon>
    </lineage>
</organism>
<dbReference type="GO" id="GO:0016787">
    <property type="term" value="F:hydrolase activity"/>
    <property type="evidence" value="ECO:0007669"/>
    <property type="project" value="UniProtKB-KW"/>
</dbReference>
<dbReference type="Proteomes" id="UP001611580">
    <property type="component" value="Unassembled WGS sequence"/>
</dbReference>
<keyword evidence="1 3" id="KW-0378">Hydrolase</keyword>
<name>A0ABW7XDL4_9MICO</name>
<dbReference type="RefSeq" id="WP_397400786.1">
    <property type="nucleotide sequence ID" value="NZ_JBIRYI010000001.1"/>
</dbReference>
<dbReference type="Pfam" id="PF00857">
    <property type="entry name" value="Isochorismatase"/>
    <property type="match status" value="1"/>
</dbReference>
<evidence type="ECO:0000313" key="3">
    <source>
        <dbReference type="EMBL" id="MFI2485577.1"/>
    </source>
</evidence>
<dbReference type="CDD" id="cd00431">
    <property type="entry name" value="cysteine_hydrolases"/>
    <property type="match status" value="1"/>
</dbReference>
<dbReference type="EMBL" id="JBIRYI010000001">
    <property type="protein sequence ID" value="MFI2485577.1"/>
    <property type="molecule type" value="Genomic_DNA"/>
</dbReference>
<dbReference type="PANTHER" id="PTHR43540">
    <property type="entry name" value="PEROXYUREIDOACRYLATE/UREIDOACRYLATE AMIDOHYDROLASE-RELATED"/>
    <property type="match status" value="1"/>
</dbReference>
<evidence type="ECO:0000313" key="4">
    <source>
        <dbReference type="Proteomes" id="UP001611580"/>
    </source>
</evidence>
<sequence>MNGGSGAPGAPVGAGGVGPDAALVAIDMQDVFAVPPSPWASPDYPRALAGTRRLLPAFAGRTVLTRYVAPAVPDGAWRAYFDQWPFALVPQDDPLYEITDLADVVAGGAPVVTRTTFGKWGPELAAATRDAGTLVLAGVATDCCVISTALAAADAGRRVLVVADACAGSTPENHERALEIMRLYAPLIEVTTADEVLSATTN</sequence>
<protein>
    <submittedName>
        <fullName evidence="3">Cysteine hydrolase family protein</fullName>
    </submittedName>
</protein>
<keyword evidence="4" id="KW-1185">Reference proteome</keyword>
<comment type="caution">
    <text evidence="3">The sequence shown here is derived from an EMBL/GenBank/DDBJ whole genome shotgun (WGS) entry which is preliminary data.</text>
</comment>
<dbReference type="InterPro" id="IPR050272">
    <property type="entry name" value="Isochorismatase-like_hydrls"/>
</dbReference>
<dbReference type="SUPFAM" id="SSF52499">
    <property type="entry name" value="Isochorismatase-like hydrolases"/>
    <property type="match status" value="1"/>
</dbReference>